<evidence type="ECO:0000313" key="9">
    <source>
        <dbReference type="Proteomes" id="UP000051673"/>
    </source>
</evidence>
<evidence type="ECO:0000256" key="4">
    <source>
        <dbReference type="ARBA" id="ARBA00022683"/>
    </source>
</evidence>
<dbReference type="Pfam" id="PF02255">
    <property type="entry name" value="PTS_IIA"/>
    <property type="match status" value="1"/>
</dbReference>
<dbReference type="EMBL" id="JQCD01000009">
    <property type="protein sequence ID" value="KRN77788.1"/>
    <property type="molecule type" value="Genomic_DNA"/>
</dbReference>
<protein>
    <submittedName>
        <fullName evidence="8">Uncharacterized protein</fullName>
    </submittedName>
</protein>
<organism evidence="8 9">
    <name type="scientific">Weissella minor</name>
    <dbReference type="NCBI Taxonomy" id="1620"/>
    <lineage>
        <taxon>Bacteria</taxon>
        <taxon>Bacillati</taxon>
        <taxon>Bacillota</taxon>
        <taxon>Bacilli</taxon>
        <taxon>Lactobacillales</taxon>
        <taxon>Lactobacillaceae</taxon>
        <taxon>Weissella</taxon>
    </lineage>
</organism>
<feature type="active site" description="Tele-phosphohistidine intermediate" evidence="5">
    <location>
        <position position="77"/>
    </location>
</feature>
<evidence type="ECO:0000256" key="7">
    <source>
        <dbReference type="PROSITE-ProRule" id="PRU00418"/>
    </source>
</evidence>
<comment type="cofactor">
    <cofactor evidence="6">
        <name>Mg(2+)</name>
        <dbReference type="ChEBI" id="CHEBI:18420"/>
    </cofactor>
    <text evidence="6">Binds 1 Mg(2+) ion per trimer.</text>
</comment>
<keyword evidence="4" id="KW-0598">Phosphotransferase system</keyword>
<dbReference type="CDD" id="cd00215">
    <property type="entry name" value="PTS_IIA_lac"/>
    <property type="match status" value="1"/>
</dbReference>
<keyword evidence="6" id="KW-0479">Metal-binding</keyword>
<feature type="modified residue" description="Phosphohistidine; by HPr" evidence="7">
    <location>
        <position position="77"/>
    </location>
</feature>
<reference evidence="8 9" key="1">
    <citation type="journal article" date="2015" name="Genome Announc.">
        <title>Expanding the biotechnology potential of lactobacilli through comparative genomics of 213 strains and associated genera.</title>
        <authorList>
            <person name="Sun Z."/>
            <person name="Harris H.M."/>
            <person name="McCann A."/>
            <person name="Guo C."/>
            <person name="Argimon S."/>
            <person name="Zhang W."/>
            <person name="Yang X."/>
            <person name="Jeffery I.B."/>
            <person name="Cooney J.C."/>
            <person name="Kagawa T.F."/>
            <person name="Liu W."/>
            <person name="Song Y."/>
            <person name="Salvetti E."/>
            <person name="Wrobel A."/>
            <person name="Rasinkangas P."/>
            <person name="Parkhill J."/>
            <person name="Rea M.C."/>
            <person name="O'Sullivan O."/>
            <person name="Ritari J."/>
            <person name="Douillard F.P."/>
            <person name="Paul Ross R."/>
            <person name="Yang R."/>
            <person name="Briner A.E."/>
            <person name="Felis G.E."/>
            <person name="de Vos W.M."/>
            <person name="Barrangou R."/>
            <person name="Klaenhammer T.R."/>
            <person name="Caufield P.W."/>
            <person name="Cui Y."/>
            <person name="Zhang H."/>
            <person name="O'Toole P.W."/>
        </authorList>
    </citation>
    <scope>NUCLEOTIDE SEQUENCE [LARGE SCALE GENOMIC DNA]</scope>
    <source>
        <strain evidence="8 9">DSM 20014</strain>
    </source>
</reference>
<dbReference type="SUPFAM" id="SSF46973">
    <property type="entry name" value="Enzyme IIa from lactose specific PTS, IIa-lac"/>
    <property type="match status" value="1"/>
</dbReference>
<dbReference type="GO" id="GO:0016740">
    <property type="term" value="F:transferase activity"/>
    <property type="evidence" value="ECO:0007669"/>
    <property type="project" value="UniProtKB-KW"/>
</dbReference>
<keyword evidence="6" id="KW-0460">Magnesium</keyword>
<dbReference type="GO" id="GO:0046872">
    <property type="term" value="F:metal ion binding"/>
    <property type="evidence" value="ECO:0007669"/>
    <property type="project" value="UniProtKB-KW"/>
</dbReference>
<dbReference type="OrthoDB" id="350602at2"/>
<comment type="caution">
    <text evidence="8">The sequence shown here is derived from an EMBL/GenBank/DDBJ whole genome shotgun (WGS) entry which is preliminary data.</text>
</comment>
<evidence type="ECO:0000256" key="6">
    <source>
        <dbReference type="PIRSR" id="PIRSR000699-2"/>
    </source>
</evidence>
<dbReference type="PATRIC" id="fig|1620.3.peg.1329"/>
<name>A0A0R2JS47_9LACO</name>
<keyword evidence="9" id="KW-1185">Reference proteome</keyword>
<dbReference type="RefSeq" id="WP_057786141.1">
    <property type="nucleotide sequence ID" value="NZ_JQCD01000009.1"/>
</dbReference>
<evidence type="ECO:0000256" key="5">
    <source>
        <dbReference type="PIRSR" id="PIRSR000699-1"/>
    </source>
</evidence>
<dbReference type="InterPro" id="IPR036542">
    <property type="entry name" value="PTS_IIA_lac/cel_sf"/>
</dbReference>
<dbReference type="Proteomes" id="UP000051673">
    <property type="component" value="Unassembled WGS sequence"/>
</dbReference>
<evidence type="ECO:0000256" key="3">
    <source>
        <dbReference type="ARBA" id="ARBA00022679"/>
    </source>
</evidence>
<accession>A0A0R2JS47</accession>
<proteinExistence type="predicted"/>
<gene>
    <name evidence="8" type="ORF">IV67_GL001314</name>
</gene>
<evidence type="ECO:0000256" key="2">
    <source>
        <dbReference type="ARBA" id="ARBA00022597"/>
    </source>
</evidence>
<dbReference type="Gene3D" id="1.20.58.80">
    <property type="entry name" value="Phosphotransferase system, lactose/cellobiose-type IIA subunit"/>
    <property type="match status" value="1"/>
</dbReference>
<keyword evidence="1" id="KW-0813">Transport</keyword>
<evidence type="ECO:0000313" key="8">
    <source>
        <dbReference type="EMBL" id="KRN77788.1"/>
    </source>
</evidence>
<dbReference type="GO" id="GO:0009401">
    <property type="term" value="P:phosphoenolpyruvate-dependent sugar phosphotransferase system"/>
    <property type="evidence" value="ECO:0007669"/>
    <property type="project" value="UniProtKB-KW"/>
</dbReference>
<feature type="binding site" evidence="6">
    <location>
        <position position="80"/>
    </location>
    <ligand>
        <name>Mg(2+)</name>
        <dbReference type="ChEBI" id="CHEBI:18420"/>
        <note>ligand shared between all trimeric partners</note>
    </ligand>
</feature>
<dbReference type="STRING" id="1620.IV67_GL001314"/>
<dbReference type="PROSITE" id="PS51095">
    <property type="entry name" value="PTS_EIIA_TYPE_3"/>
    <property type="match status" value="1"/>
</dbReference>
<keyword evidence="3" id="KW-0808">Transferase</keyword>
<dbReference type="InterPro" id="IPR003188">
    <property type="entry name" value="PTS_IIA_lac/cel"/>
</dbReference>
<dbReference type="PIRSF" id="PIRSF000699">
    <property type="entry name" value="PTS_IILac_III"/>
    <property type="match status" value="1"/>
</dbReference>
<dbReference type="PANTHER" id="PTHR34382">
    <property type="entry name" value="PTS SYSTEM N,N'-DIACETYLCHITOBIOSE-SPECIFIC EIIA COMPONENT"/>
    <property type="match status" value="1"/>
</dbReference>
<dbReference type="AlphaFoldDB" id="A0A0R2JS47"/>
<evidence type="ECO:0000256" key="1">
    <source>
        <dbReference type="ARBA" id="ARBA00022448"/>
    </source>
</evidence>
<keyword evidence="2" id="KW-0762">Sugar transport</keyword>
<dbReference type="PANTHER" id="PTHR34382:SF7">
    <property type="entry name" value="PTS SYSTEM N,N'-DIACETYLCHITOBIOSE-SPECIFIC EIIA COMPONENT"/>
    <property type="match status" value="1"/>
</dbReference>
<sequence>MDEAYMQVVMSIIMHAGNSKGLAHQALDAAKQGDFDAASDYMKQANDALADAHNVQTDLLTKEAQGEHTEVNLYMVHAQDHLMNAITYKDLVGEFIELYQTK</sequence>